<reference evidence="2 4" key="1">
    <citation type="submission" date="2019-05" db="EMBL/GenBank/DDBJ databases">
        <title>Draft genomes of eight strains of Campylobacter helveticus isolated from cats and a dog in New Zealand.</title>
        <authorList>
            <person name="Bojanic K."/>
            <person name="Midwinter A.C."/>
            <person name="Biggs P.J."/>
            <person name="Acke E."/>
            <person name="Cornelius A.J."/>
            <person name="Marshall J.C."/>
        </authorList>
    </citation>
    <scope>NUCLEOTIDE SEQUENCE [LARGE SCALE GENOMIC DNA]</scope>
    <source>
        <strain evidence="2 4">ACP123b</strain>
    </source>
</reference>
<feature type="transmembrane region" description="Helical" evidence="1">
    <location>
        <begin position="12"/>
        <end position="29"/>
    </location>
</feature>
<dbReference type="Proteomes" id="UP000321317">
    <property type="component" value="Unassembled WGS sequence"/>
</dbReference>
<dbReference type="Proteomes" id="UP000306813">
    <property type="component" value="Unassembled WGS sequence"/>
</dbReference>
<protein>
    <submittedName>
        <fullName evidence="2">Uncharacterized protein</fullName>
    </submittedName>
</protein>
<dbReference type="AlphaFoldDB" id="A0AAX2ULC2"/>
<keyword evidence="1" id="KW-0472">Membrane</keyword>
<accession>A0AAX2ULC2</accession>
<dbReference type="RefSeq" id="WP_131937988.1">
    <property type="nucleotide sequence ID" value="NZ_CP037749.1"/>
</dbReference>
<evidence type="ECO:0000313" key="5">
    <source>
        <dbReference type="Proteomes" id="UP000321317"/>
    </source>
</evidence>
<organism evidence="2 4">
    <name type="scientific">Campylobacter helveticus</name>
    <dbReference type="NCBI Taxonomy" id="28898"/>
    <lineage>
        <taxon>Bacteria</taxon>
        <taxon>Pseudomonadati</taxon>
        <taxon>Campylobacterota</taxon>
        <taxon>Epsilonproteobacteria</taxon>
        <taxon>Campylobacterales</taxon>
        <taxon>Campylobacteraceae</taxon>
        <taxon>Campylobacter</taxon>
    </lineage>
</organism>
<evidence type="ECO:0000256" key="1">
    <source>
        <dbReference type="SAM" id="Phobius"/>
    </source>
</evidence>
<comment type="caution">
    <text evidence="2">The sequence shown here is derived from an EMBL/GenBank/DDBJ whole genome shotgun (WGS) entry which is preliminary data.</text>
</comment>
<keyword evidence="1" id="KW-1133">Transmembrane helix</keyword>
<sequence length="86" mass="10080">MMKNLLKKALKLFLFLFVAFVILCIYAYYQMREHINAFVAIQKSINEANATSLEKEYGTSDKEKIFNRLILKYLNELEEGEANVTH</sequence>
<dbReference type="EMBL" id="VDBS01000035">
    <property type="protein sequence ID" value="TNB57653.1"/>
    <property type="molecule type" value="Genomic_DNA"/>
</dbReference>
<evidence type="ECO:0000313" key="4">
    <source>
        <dbReference type="Proteomes" id="UP000306813"/>
    </source>
</evidence>
<reference evidence="3 5" key="2">
    <citation type="submission" date="2019-08" db="EMBL/GenBank/DDBJ databases">
        <title>Rapid identification of Enteric Bacteria from Whole Genome Sequences (WGS) using Average Nucleotide Identity (ANI).</title>
        <authorList>
            <person name="Lane C."/>
        </authorList>
    </citation>
    <scope>NUCLEOTIDE SEQUENCE [LARGE SCALE GENOMIC DNA]</scope>
    <source>
        <strain evidence="3 5">D4984</strain>
    </source>
</reference>
<keyword evidence="1" id="KW-0812">Transmembrane</keyword>
<gene>
    <name evidence="2" type="ORF">FDW42_04570</name>
    <name evidence="3" type="ORF">FVD16_00815</name>
</gene>
<dbReference type="EMBL" id="VRMA01000003">
    <property type="protein sequence ID" value="TXK60663.1"/>
    <property type="molecule type" value="Genomic_DNA"/>
</dbReference>
<evidence type="ECO:0000313" key="3">
    <source>
        <dbReference type="EMBL" id="TXK60663.1"/>
    </source>
</evidence>
<keyword evidence="5" id="KW-1185">Reference proteome</keyword>
<evidence type="ECO:0000313" key="2">
    <source>
        <dbReference type="EMBL" id="TNB57653.1"/>
    </source>
</evidence>
<proteinExistence type="predicted"/>
<name>A0AAX2ULC2_9BACT</name>